<gene>
    <name evidence="1" type="ORF">QAD02_011691</name>
</gene>
<comment type="caution">
    <text evidence="1">The sequence shown here is derived from an EMBL/GenBank/DDBJ whole genome shotgun (WGS) entry which is preliminary data.</text>
</comment>
<keyword evidence="2" id="KW-1185">Reference proteome</keyword>
<reference evidence="1" key="1">
    <citation type="submission" date="2023-04" db="EMBL/GenBank/DDBJ databases">
        <title>A chromosome-level genome assembly of the parasitoid wasp Eretmocerus hayati.</title>
        <authorList>
            <person name="Zhong Y."/>
            <person name="Liu S."/>
            <person name="Liu Y."/>
        </authorList>
    </citation>
    <scope>NUCLEOTIDE SEQUENCE</scope>
    <source>
        <strain evidence="1">ZJU_SS_LIU_2023</strain>
    </source>
</reference>
<name>A0ACC2NXH4_9HYME</name>
<dbReference type="EMBL" id="CM056742">
    <property type="protein sequence ID" value="KAJ8675905.1"/>
    <property type="molecule type" value="Genomic_DNA"/>
</dbReference>
<sequence length="249" mass="27164">MAAPTEQRQRYLIGGPISPIDDQDQTFLNGQELKSLLYHIQNDHKKLRCAAKSVNSAQNLSTRNTPTSSQGINSSQQSSSSAGYLPGGRDCENQSVRGTVNIMNADVVTALDIGGVTYRNTMRIFSAVAKVLRVPIKNLILNKTSFRGMREKIREEHSGKIMTCFGRSDSNAASSHVDGIRMLDETTHKFEERLPVVLSDGKTTKIISAASSPLMVAIVALTTSFWHCHQHPGDVISNLTMGVGCVCIM</sequence>
<evidence type="ECO:0000313" key="1">
    <source>
        <dbReference type="EMBL" id="KAJ8675905.1"/>
    </source>
</evidence>
<organism evidence="1 2">
    <name type="scientific">Eretmocerus hayati</name>
    <dbReference type="NCBI Taxonomy" id="131215"/>
    <lineage>
        <taxon>Eukaryota</taxon>
        <taxon>Metazoa</taxon>
        <taxon>Ecdysozoa</taxon>
        <taxon>Arthropoda</taxon>
        <taxon>Hexapoda</taxon>
        <taxon>Insecta</taxon>
        <taxon>Pterygota</taxon>
        <taxon>Neoptera</taxon>
        <taxon>Endopterygota</taxon>
        <taxon>Hymenoptera</taxon>
        <taxon>Apocrita</taxon>
        <taxon>Proctotrupomorpha</taxon>
        <taxon>Chalcidoidea</taxon>
        <taxon>Aphelinidae</taxon>
        <taxon>Aphelininae</taxon>
        <taxon>Eretmocerus</taxon>
    </lineage>
</organism>
<proteinExistence type="predicted"/>
<accession>A0ACC2NXH4</accession>
<evidence type="ECO:0000313" key="2">
    <source>
        <dbReference type="Proteomes" id="UP001239111"/>
    </source>
</evidence>
<protein>
    <submittedName>
        <fullName evidence="1">Uncharacterized protein</fullName>
    </submittedName>
</protein>
<dbReference type="Proteomes" id="UP001239111">
    <property type="component" value="Chromosome 2"/>
</dbReference>